<dbReference type="InterPro" id="IPR036259">
    <property type="entry name" value="MFS_trans_sf"/>
</dbReference>
<evidence type="ECO:0000256" key="2">
    <source>
        <dbReference type="ARBA" id="ARBA00022448"/>
    </source>
</evidence>
<feature type="transmembrane region" description="Helical" evidence="7">
    <location>
        <begin position="230"/>
        <end position="248"/>
    </location>
</feature>
<feature type="transmembrane region" description="Helical" evidence="7">
    <location>
        <begin position="105"/>
        <end position="124"/>
    </location>
</feature>
<feature type="transmembrane region" description="Helical" evidence="7">
    <location>
        <begin position="51"/>
        <end position="74"/>
    </location>
</feature>
<keyword evidence="9" id="KW-1185">Reference proteome</keyword>
<sequence length="432" mass="48335">MNRLKPYITLLKTNHQFRRVWLSQIISNFGDWFGVIAVFTIILQYSDSEFLLGMVIVVKFLAFAALSPFAGFLADRYDRRMLMLLCDFGRGAVVLSFLFVRDPSMLWLVYMLTAMQMGFAAVFEPAKQASIPNITSAEELVKANIISNLSWSIIFTTGMGIGGLATAWFGTDAVFVINGLGYIMSTWFIFRATIPHERSEETLESLRNPIRGILDGYAYIFANPHILRPALAKGTITFFLGALVYMLILVSEDILMMGSIGLGMLYASRGFGTAVGPVLVRRFISDETKWVTLMGVTMLSAGSFYLIIGSIEIIWLMLLLVFFAHCGSGANWVMSTVLLQKRSPDAYRGRIFGSEWLLFTTSQGLSVTGASLIMEFDLLTLQQAMLVYAAGLVAAGILWLSFIAQKERRWQRTDSDQTVQHHVRESVALEER</sequence>
<dbReference type="PRINTS" id="PR01988">
    <property type="entry name" value="EXPORTERBACE"/>
</dbReference>
<feature type="transmembrane region" description="Helical" evidence="7">
    <location>
        <begin position="173"/>
        <end position="190"/>
    </location>
</feature>
<accession>A0A8J7UUQ7</accession>
<dbReference type="PANTHER" id="PTHR43266">
    <property type="entry name" value="MACROLIDE-EFFLUX PROTEIN"/>
    <property type="match status" value="1"/>
</dbReference>
<dbReference type="Proteomes" id="UP000673975">
    <property type="component" value="Unassembled WGS sequence"/>
</dbReference>
<keyword evidence="4 7" id="KW-0812">Transmembrane</keyword>
<evidence type="ECO:0000256" key="1">
    <source>
        <dbReference type="ARBA" id="ARBA00004651"/>
    </source>
</evidence>
<keyword evidence="3" id="KW-1003">Cell membrane</keyword>
<reference evidence="8" key="1">
    <citation type="submission" date="2021-02" db="EMBL/GenBank/DDBJ databases">
        <title>Natronogracilivirga saccharolytica gen. nov. sp. nov. a new anaerobic, haloalkiliphilic carbohydrate-fermenting bacterium from soda lake and proposing of Cyclonatronumiaceae fam. nov. in the phylum Balneolaeota.</title>
        <authorList>
            <person name="Zhilina T.N."/>
            <person name="Sorokin D.Y."/>
            <person name="Zavarzina D.G."/>
            <person name="Toshchakov S.V."/>
            <person name="Kublanov I.V."/>
        </authorList>
    </citation>
    <scope>NUCLEOTIDE SEQUENCE</scope>
    <source>
        <strain evidence="8">Z-1702</strain>
    </source>
</reference>
<evidence type="ECO:0000256" key="5">
    <source>
        <dbReference type="ARBA" id="ARBA00022989"/>
    </source>
</evidence>
<feature type="transmembrane region" description="Helical" evidence="7">
    <location>
        <begin position="145"/>
        <end position="167"/>
    </location>
</feature>
<feature type="transmembrane region" description="Helical" evidence="7">
    <location>
        <begin position="21"/>
        <end position="45"/>
    </location>
</feature>
<dbReference type="PANTHER" id="PTHR43266:SF2">
    <property type="entry name" value="MAJOR FACILITATOR SUPERFAMILY (MFS) PROFILE DOMAIN-CONTAINING PROTEIN"/>
    <property type="match status" value="1"/>
</dbReference>
<feature type="transmembrane region" description="Helical" evidence="7">
    <location>
        <begin position="254"/>
        <end position="278"/>
    </location>
</feature>
<keyword evidence="2" id="KW-0813">Transport</keyword>
<dbReference type="CDD" id="cd06173">
    <property type="entry name" value="MFS_MefA_like"/>
    <property type="match status" value="1"/>
</dbReference>
<proteinExistence type="predicted"/>
<keyword evidence="5 7" id="KW-1133">Transmembrane helix</keyword>
<dbReference type="RefSeq" id="WP_210511557.1">
    <property type="nucleotide sequence ID" value="NZ_JAFIDN010000005.1"/>
</dbReference>
<evidence type="ECO:0000256" key="7">
    <source>
        <dbReference type="SAM" id="Phobius"/>
    </source>
</evidence>
<name>A0A8J7UUQ7_9BACT</name>
<feature type="transmembrane region" description="Helical" evidence="7">
    <location>
        <begin position="81"/>
        <end position="99"/>
    </location>
</feature>
<evidence type="ECO:0000256" key="3">
    <source>
        <dbReference type="ARBA" id="ARBA00022475"/>
    </source>
</evidence>
<dbReference type="AlphaFoldDB" id="A0A8J7UUQ7"/>
<evidence type="ECO:0000313" key="8">
    <source>
        <dbReference type="EMBL" id="MBP3192650.1"/>
    </source>
</evidence>
<comment type="caution">
    <text evidence="8">The sequence shown here is derived from an EMBL/GenBank/DDBJ whole genome shotgun (WGS) entry which is preliminary data.</text>
</comment>
<dbReference type="GO" id="GO:0005886">
    <property type="term" value="C:plasma membrane"/>
    <property type="evidence" value="ECO:0007669"/>
    <property type="project" value="UniProtKB-SubCell"/>
</dbReference>
<dbReference type="InterPro" id="IPR022324">
    <property type="entry name" value="Bacilysin_exporter_BacE_put"/>
</dbReference>
<dbReference type="InterPro" id="IPR011701">
    <property type="entry name" value="MFS"/>
</dbReference>
<dbReference type="GO" id="GO:0022857">
    <property type="term" value="F:transmembrane transporter activity"/>
    <property type="evidence" value="ECO:0007669"/>
    <property type="project" value="InterPro"/>
</dbReference>
<gene>
    <name evidence="8" type="ORF">NATSA_08240</name>
</gene>
<organism evidence="8 9">
    <name type="scientific">Natronogracilivirga saccharolytica</name>
    <dbReference type="NCBI Taxonomy" id="2812953"/>
    <lineage>
        <taxon>Bacteria</taxon>
        <taxon>Pseudomonadati</taxon>
        <taxon>Balneolota</taxon>
        <taxon>Balneolia</taxon>
        <taxon>Balneolales</taxon>
        <taxon>Cyclonatronaceae</taxon>
        <taxon>Natronogracilivirga</taxon>
    </lineage>
</organism>
<feature type="transmembrane region" description="Helical" evidence="7">
    <location>
        <begin position="385"/>
        <end position="404"/>
    </location>
</feature>
<dbReference type="Pfam" id="PF07690">
    <property type="entry name" value="MFS_1"/>
    <property type="match status" value="1"/>
</dbReference>
<keyword evidence="6 7" id="KW-0472">Membrane</keyword>
<comment type="subcellular location">
    <subcellularLocation>
        <location evidence="1">Cell membrane</location>
        <topology evidence="1">Multi-pass membrane protein</topology>
    </subcellularLocation>
</comment>
<evidence type="ECO:0000313" key="9">
    <source>
        <dbReference type="Proteomes" id="UP000673975"/>
    </source>
</evidence>
<evidence type="ECO:0000256" key="4">
    <source>
        <dbReference type="ARBA" id="ARBA00022692"/>
    </source>
</evidence>
<protein>
    <submittedName>
        <fullName evidence="8">MFS transporter</fullName>
    </submittedName>
</protein>
<dbReference type="EMBL" id="JAFIDN010000005">
    <property type="protein sequence ID" value="MBP3192650.1"/>
    <property type="molecule type" value="Genomic_DNA"/>
</dbReference>
<dbReference type="Gene3D" id="1.20.1250.20">
    <property type="entry name" value="MFS general substrate transporter like domains"/>
    <property type="match status" value="1"/>
</dbReference>
<dbReference type="SUPFAM" id="SSF103473">
    <property type="entry name" value="MFS general substrate transporter"/>
    <property type="match status" value="1"/>
</dbReference>
<evidence type="ECO:0000256" key="6">
    <source>
        <dbReference type="ARBA" id="ARBA00023136"/>
    </source>
</evidence>